<feature type="domain" description="tRNA (32-2'-O)-methyltransferase regulator THADA-like C-terminal TPR repeats region" evidence="5">
    <location>
        <begin position="979"/>
        <end position="1105"/>
    </location>
</feature>
<accession>A0ABR2K4Q7</accession>
<protein>
    <recommendedName>
        <fullName evidence="8">DUF2428 domain-containing protein</fullName>
    </recommendedName>
</protein>
<evidence type="ECO:0000259" key="5">
    <source>
        <dbReference type="Pfam" id="PF25151"/>
    </source>
</evidence>
<dbReference type="Pfam" id="PF10350">
    <property type="entry name" value="DUF2428"/>
    <property type="match status" value="1"/>
</dbReference>
<dbReference type="InterPro" id="IPR051954">
    <property type="entry name" value="tRNA_methyltransferase_THADA"/>
</dbReference>
<organism evidence="6 7">
    <name type="scientific">Tritrichomonas musculus</name>
    <dbReference type="NCBI Taxonomy" id="1915356"/>
    <lineage>
        <taxon>Eukaryota</taxon>
        <taxon>Metamonada</taxon>
        <taxon>Parabasalia</taxon>
        <taxon>Tritrichomonadida</taxon>
        <taxon>Tritrichomonadidae</taxon>
        <taxon>Tritrichomonas</taxon>
    </lineage>
</organism>
<keyword evidence="2" id="KW-0819">tRNA processing</keyword>
<feature type="region of interest" description="Disordered" evidence="3">
    <location>
        <begin position="950"/>
        <end position="973"/>
    </location>
</feature>
<evidence type="ECO:0000256" key="3">
    <source>
        <dbReference type="SAM" id="MobiDB-lite"/>
    </source>
</evidence>
<name>A0ABR2K4Q7_9EUKA</name>
<dbReference type="Proteomes" id="UP001470230">
    <property type="component" value="Unassembled WGS sequence"/>
</dbReference>
<feature type="domain" description="DUF2428" evidence="4">
    <location>
        <begin position="752"/>
        <end position="916"/>
    </location>
</feature>
<evidence type="ECO:0000313" key="7">
    <source>
        <dbReference type="Proteomes" id="UP001470230"/>
    </source>
</evidence>
<evidence type="ECO:0000259" key="4">
    <source>
        <dbReference type="Pfam" id="PF10350"/>
    </source>
</evidence>
<reference evidence="6 7" key="1">
    <citation type="submission" date="2024-04" db="EMBL/GenBank/DDBJ databases">
        <title>Tritrichomonas musculus Genome.</title>
        <authorList>
            <person name="Alves-Ferreira E."/>
            <person name="Grigg M."/>
            <person name="Lorenzi H."/>
            <person name="Galac M."/>
        </authorList>
    </citation>
    <scope>NUCLEOTIDE SEQUENCE [LARGE SCALE GENOMIC DNA]</scope>
    <source>
        <strain evidence="6 7">EAF2021</strain>
    </source>
</reference>
<evidence type="ECO:0000256" key="2">
    <source>
        <dbReference type="ARBA" id="ARBA00022694"/>
    </source>
</evidence>
<comment type="caution">
    <text evidence="6">The sequence shown here is derived from an EMBL/GenBank/DDBJ whole genome shotgun (WGS) entry which is preliminary data.</text>
</comment>
<dbReference type="InterPro" id="IPR016024">
    <property type="entry name" value="ARM-type_fold"/>
</dbReference>
<proteinExistence type="inferred from homology"/>
<dbReference type="InterPro" id="IPR019442">
    <property type="entry name" value="THADA/TRM732_DUF2428"/>
</dbReference>
<evidence type="ECO:0008006" key="8">
    <source>
        <dbReference type="Google" id="ProtNLM"/>
    </source>
</evidence>
<sequence length="1499" mass="171021">MERLQTILFSENSELRTTKKLNDMDNAVKDALKENPKEAVDALCKFFFSEEANSPIQNFCKNTQDTIKKHSLVELFETEASKILNESFWNNTNPNQNFTPVANAISLCGPDFVFKGNENALITKFALIFQSCKDNTLSENAFTSASKIIEMFVEYFSDPQPFQITSNISDAFMAFIENSSTFSILSTSILYIIQYVPSFDSVFSFIRSLAILLCKFLPEQIITSLYSTTGSSEGENLSDILSKYLNKYQKLLTLSVIARNLKNRDFCNFCFSTIKEMSDFENSGNLSVVDRVFIYNCMGQISLFITPLNEFVDFYGESLLRDFDSSNNLIANSLRTIFPNIIKAVTKHSDKSENDQNIVNHPTEEEVCEQLLNYINPLSFVSKLKIWLLPLLLKYIDTKSIPNEQLIKMAQDPSAGKFVSKCVKCIRGNEENGEGWKNLIQKCKEEAVQKCRVCGDMIVLRPILESLFDKYPESIEYAFQTLQLSPIPANDGNSNNSDDVDLKSGIFDDSWIITTWLMFECILSSPRSKWKLTADQIRLLIDVAIKCGNWDVRSASFTVFTVACFPQNESDIDFIIRSFENLLYFDSPKHISIVKATFIDFIERINKRSKTLKEEQINQIESELFKVACNHMIPSYISSHRQFAFDIAKPILDAAPFLLVSIKEDNYWCLRSVLSLFLDSNASLSSSSISLIRKLSDKNEEIKKVALEFTQVKDLLFPESKKQGQPNKESFESIQSILSQVENVQNWEEQCALFEEMNQVISRGKVQQEEIVEASEKLFKILLKTRILGVTCRGQIALESIAKKITPTARLESILDRWTDELMSTLDHFDMENMRRSAALPYLALSILRLNTPDFMQTKHSIFERLVKRLVEVIKETSSDDEKSSQEATHSLNMIRAVLTDKVTSPLSEVILPSVFESIFIVLEKNDNWDLVTAANLCLAAVIRKIKKKNVSQEDDNDTKSSKPLANDFDNNEALKKLKKTKNRKMKKNQQSLLLNQFFNKMPNSKESIINGLKSKSSHLNYLSLLTLSSFSSNSTSSETDKELQSLVIKHLVSSRDSRMRRLASRSAVAVTNENDLLALFKETIESLSHQSFNALHGQVMLLREILQHLELHNQDLNDFVAAGKLFPTFNWRKIPPFIFDDLFFVCHVIGRSELIPTESVEFNEFYYDQVSLFLHRPRIDQPLPVSAIVALLLRINASGRINEIDFGHHNYNEGQIDGEFMYPPDLKEQITSNVLVADMLKVNSSLLFAGLNFLIENPPDPERINSSLLISLINQRFQSNITAALIHLLFISLSKSGDLNQKLELVNLFDVLEDYVFDLSEEMTPVHLSIAEILPLLLSIDNLRVSDLKDVNYGDEEISKNKNKGYELALRLLIDDVPKVRTMTMLAVSKSFGIGLTSEIVLFEKVIQKLNEETEKVIARLLFRWIRLIYRKIDIDTHGEALCVIVDEFFIVTRLSKALSIDLNFDLHQIDSLLNLRKEFAKNALNLVTEKLEEKKVD</sequence>
<dbReference type="PANTHER" id="PTHR14387:SF0">
    <property type="entry name" value="DUF2428 DOMAIN-CONTAINING PROTEIN"/>
    <property type="match status" value="1"/>
</dbReference>
<evidence type="ECO:0000313" key="6">
    <source>
        <dbReference type="EMBL" id="KAK8885798.1"/>
    </source>
</evidence>
<comment type="similarity">
    <text evidence="1">Belongs to the THADA family.</text>
</comment>
<gene>
    <name evidence="6" type="ORF">M9Y10_041252</name>
</gene>
<dbReference type="PANTHER" id="PTHR14387">
    <property type="entry name" value="THADA/DEATH RECEPTOR INTERACTING PROTEIN"/>
    <property type="match status" value="1"/>
</dbReference>
<dbReference type="Pfam" id="PF25151">
    <property type="entry name" value="TPR_Trm732_C"/>
    <property type="match status" value="1"/>
</dbReference>
<evidence type="ECO:0000256" key="1">
    <source>
        <dbReference type="ARBA" id="ARBA00010409"/>
    </source>
</evidence>
<dbReference type="SUPFAM" id="SSF48371">
    <property type="entry name" value="ARM repeat"/>
    <property type="match status" value="1"/>
</dbReference>
<dbReference type="InterPro" id="IPR056842">
    <property type="entry name" value="THADA-like_TPR_C"/>
</dbReference>
<keyword evidence="7" id="KW-1185">Reference proteome</keyword>
<dbReference type="EMBL" id="JAPFFF010000007">
    <property type="protein sequence ID" value="KAK8885798.1"/>
    <property type="molecule type" value="Genomic_DNA"/>
</dbReference>